<evidence type="ECO:0000256" key="1">
    <source>
        <dbReference type="ARBA" id="ARBA00004167"/>
    </source>
</evidence>
<name>A0A6A6QTE3_9PEZI</name>
<dbReference type="GO" id="GO:0071944">
    <property type="term" value="C:cell periphery"/>
    <property type="evidence" value="ECO:0007669"/>
    <property type="project" value="UniProtKB-ARBA"/>
</dbReference>
<proteinExistence type="predicted"/>
<feature type="signal peptide" evidence="7">
    <location>
        <begin position="1"/>
        <end position="24"/>
    </location>
</feature>
<dbReference type="EMBL" id="MU004189">
    <property type="protein sequence ID" value="KAF2495230.1"/>
    <property type="molecule type" value="Genomic_DNA"/>
</dbReference>
<keyword evidence="3 6" id="KW-1133">Transmembrane helix</keyword>
<comment type="subcellular location">
    <subcellularLocation>
        <location evidence="1">Membrane</location>
        <topology evidence="1">Single-pass membrane protein</topology>
    </subcellularLocation>
</comment>
<evidence type="ECO:0000256" key="4">
    <source>
        <dbReference type="ARBA" id="ARBA00023136"/>
    </source>
</evidence>
<accession>A0A6A6QTE3</accession>
<feature type="transmembrane region" description="Helical" evidence="6">
    <location>
        <begin position="228"/>
        <end position="252"/>
    </location>
</feature>
<dbReference type="InterPro" id="IPR051694">
    <property type="entry name" value="Immunoregulatory_rcpt-like"/>
</dbReference>
<evidence type="ECO:0000256" key="6">
    <source>
        <dbReference type="SAM" id="Phobius"/>
    </source>
</evidence>
<evidence type="ECO:0000313" key="9">
    <source>
        <dbReference type="Proteomes" id="UP000799750"/>
    </source>
</evidence>
<protein>
    <recommendedName>
        <fullName evidence="10">Mid2 domain-containing protein</fullName>
    </recommendedName>
</protein>
<gene>
    <name evidence="8" type="ORF">BU16DRAFT_618074</name>
</gene>
<feature type="region of interest" description="Disordered" evidence="5">
    <location>
        <begin position="156"/>
        <end position="224"/>
    </location>
</feature>
<evidence type="ECO:0000313" key="8">
    <source>
        <dbReference type="EMBL" id="KAF2495230.1"/>
    </source>
</evidence>
<keyword evidence="7" id="KW-0732">Signal</keyword>
<evidence type="ECO:0000256" key="2">
    <source>
        <dbReference type="ARBA" id="ARBA00022692"/>
    </source>
</evidence>
<dbReference type="Proteomes" id="UP000799750">
    <property type="component" value="Unassembled WGS sequence"/>
</dbReference>
<sequence length="350" mass="36887">MVLNSGAAFALFLVLQHLITACSAASCFAFDGLEYGPDNQVCPGSSACCGYNATCLPNRLCHNNGDLETTLVRGPCAVDPWNDNVCAQICLYSELDRDSLESLANADSKDESDNGGLFPRVFVCQNGSLCCDNDRQCCQSNRGVFLDEHGNILTANPTSSTSTVKSTTSSSITSSLTASTSTQQASTTSSLSPTSQTPTSSSSLGSSSSSSGSSSSSPGSQGLSTESMVGLGVGVPFGIAVLIGLGAIAYFLRRRDQARSLSDRVELVSSARPYGTDQHASQAVYAGAALPHKPWAGYEDRHEIVRQVLEYDYWRSVGLALSPKSDPSVMDGINTNSLFQTPHVLLLLFL</sequence>
<keyword evidence="9" id="KW-1185">Reference proteome</keyword>
<feature type="compositionally biased region" description="Low complexity" evidence="5">
    <location>
        <begin position="157"/>
        <end position="224"/>
    </location>
</feature>
<feature type="chain" id="PRO_5025341641" description="Mid2 domain-containing protein" evidence="7">
    <location>
        <begin position="25"/>
        <end position="350"/>
    </location>
</feature>
<evidence type="ECO:0008006" key="10">
    <source>
        <dbReference type="Google" id="ProtNLM"/>
    </source>
</evidence>
<evidence type="ECO:0000256" key="7">
    <source>
        <dbReference type="SAM" id="SignalP"/>
    </source>
</evidence>
<keyword evidence="4 6" id="KW-0472">Membrane</keyword>
<dbReference type="OrthoDB" id="5215637at2759"/>
<evidence type="ECO:0000256" key="3">
    <source>
        <dbReference type="ARBA" id="ARBA00022989"/>
    </source>
</evidence>
<reference evidence="8" key="1">
    <citation type="journal article" date="2020" name="Stud. Mycol.">
        <title>101 Dothideomycetes genomes: a test case for predicting lifestyles and emergence of pathogens.</title>
        <authorList>
            <person name="Haridas S."/>
            <person name="Albert R."/>
            <person name="Binder M."/>
            <person name="Bloem J."/>
            <person name="Labutti K."/>
            <person name="Salamov A."/>
            <person name="Andreopoulos B."/>
            <person name="Baker S."/>
            <person name="Barry K."/>
            <person name="Bills G."/>
            <person name="Bluhm B."/>
            <person name="Cannon C."/>
            <person name="Castanera R."/>
            <person name="Culley D."/>
            <person name="Daum C."/>
            <person name="Ezra D."/>
            <person name="Gonzalez J."/>
            <person name="Henrissat B."/>
            <person name="Kuo A."/>
            <person name="Liang C."/>
            <person name="Lipzen A."/>
            <person name="Lutzoni F."/>
            <person name="Magnuson J."/>
            <person name="Mondo S."/>
            <person name="Nolan M."/>
            <person name="Ohm R."/>
            <person name="Pangilinan J."/>
            <person name="Park H.-J."/>
            <person name="Ramirez L."/>
            <person name="Alfaro M."/>
            <person name="Sun H."/>
            <person name="Tritt A."/>
            <person name="Yoshinaga Y."/>
            <person name="Zwiers L.-H."/>
            <person name="Turgeon B."/>
            <person name="Goodwin S."/>
            <person name="Spatafora J."/>
            <person name="Crous P."/>
            <person name="Grigoriev I."/>
        </authorList>
    </citation>
    <scope>NUCLEOTIDE SEQUENCE</scope>
    <source>
        <strain evidence="8">CBS 269.34</strain>
    </source>
</reference>
<organism evidence="8 9">
    <name type="scientific">Lophium mytilinum</name>
    <dbReference type="NCBI Taxonomy" id="390894"/>
    <lineage>
        <taxon>Eukaryota</taxon>
        <taxon>Fungi</taxon>
        <taxon>Dikarya</taxon>
        <taxon>Ascomycota</taxon>
        <taxon>Pezizomycotina</taxon>
        <taxon>Dothideomycetes</taxon>
        <taxon>Pleosporomycetidae</taxon>
        <taxon>Mytilinidiales</taxon>
        <taxon>Mytilinidiaceae</taxon>
        <taxon>Lophium</taxon>
    </lineage>
</organism>
<keyword evidence="2 6" id="KW-0812">Transmembrane</keyword>
<dbReference type="AlphaFoldDB" id="A0A6A6QTE3"/>
<dbReference type="PANTHER" id="PTHR15549">
    <property type="entry name" value="PAIRED IMMUNOGLOBULIN-LIKE TYPE 2 RECEPTOR"/>
    <property type="match status" value="1"/>
</dbReference>
<dbReference type="GO" id="GO:0016020">
    <property type="term" value="C:membrane"/>
    <property type="evidence" value="ECO:0007669"/>
    <property type="project" value="UniProtKB-SubCell"/>
</dbReference>
<evidence type="ECO:0000256" key="5">
    <source>
        <dbReference type="SAM" id="MobiDB-lite"/>
    </source>
</evidence>